<keyword evidence="2" id="KW-1015">Disulfide bond</keyword>
<evidence type="ECO:0000256" key="3">
    <source>
        <dbReference type="SAM" id="Phobius"/>
    </source>
</evidence>
<sequence length="222" mass="24208">MAKHLFSAVAVVFAVACVLPTLAIAARDVGVVKRGFVVQGRVFCDTCRAGFETPVSTYLQGEGFMAPRSRLPIFFLLLEFLPSIFAWFGFDASANVESGDSGWHVSFILLLIYGATVRVECRSEVTGAKTCSFEGTTDHTGTYNILVEGEHDDHEICESLLVSSPESGCKTALQGRERAPVFLSHNNGIASDTRFANSLGFLKDTSLPVCTELLKSYEQYED</sequence>
<name>A0A4S8K4E1_MUSBA</name>
<evidence type="ECO:0000313" key="5">
    <source>
        <dbReference type="Proteomes" id="UP000317650"/>
    </source>
</evidence>
<feature type="transmembrane region" description="Helical" evidence="3">
    <location>
        <begin position="71"/>
        <end position="90"/>
    </location>
</feature>
<dbReference type="Pfam" id="PF01190">
    <property type="entry name" value="Pollen_Ole_e_1"/>
    <property type="match status" value="1"/>
</dbReference>
<gene>
    <name evidence="4" type="ORF">C4D60_Mb08t16860</name>
</gene>
<evidence type="ECO:0000256" key="2">
    <source>
        <dbReference type="ARBA" id="ARBA00023157"/>
    </source>
</evidence>
<evidence type="ECO:0008006" key="6">
    <source>
        <dbReference type="Google" id="ProtNLM"/>
    </source>
</evidence>
<keyword evidence="3" id="KW-0472">Membrane</keyword>
<evidence type="ECO:0000313" key="4">
    <source>
        <dbReference type="EMBL" id="THU69673.1"/>
    </source>
</evidence>
<feature type="transmembrane region" description="Helical" evidence="3">
    <location>
        <begin position="6"/>
        <end position="26"/>
    </location>
</feature>
<organism evidence="4 5">
    <name type="scientific">Musa balbisiana</name>
    <name type="common">Banana</name>
    <dbReference type="NCBI Taxonomy" id="52838"/>
    <lineage>
        <taxon>Eukaryota</taxon>
        <taxon>Viridiplantae</taxon>
        <taxon>Streptophyta</taxon>
        <taxon>Embryophyta</taxon>
        <taxon>Tracheophyta</taxon>
        <taxon>Spermatophyta</taxon>
        <taxon>Magnoliopsida</taxon>
        <taxon>Liliopsida</taxon>
        <taxon>Zingiberales</taxon>
        <taxon>Musaceae</taxon>
        <taxon>Musa</taxon>
    </lineage>
</organism>
<protein>
    <recommendedName>
        <fullName evidence="6">Pollen Ole e 1 allergen and extensin family protein</fullName>
    </recommendedName>
</protein>
<dbReference type="Proteomes" id="UP000317650">
    <property type="component" value="Chromosome 8"/>
</dbReference>
<keyword evidence="3" id="KW-1133">Transmembrane helix</keyword>
<keyword evidence="3" id="KW-0812">Transmembrane</keyword>
<dbReference type="InterPro" id="IPR006041">
    <property type="entry name" value="Pollen_Ole_e1_allergen"/>
</dbReference>
<accession>A0A4S8K4E1</accession>
<comment type="similarity">
    <text evidence="1">Belongs to the Ole e I family.</text>
</comment>
<proteinExistence type="inferred from homology"/>
<dbReference type="PROSITE" id="PS51257">
    <property type="entry name" value="PROKAR_LIPOPROTEIN"/>
    <property type="match status" value="1"/>
</dbReference>
<dbReference type="PANTHER" id="PTHR31614:SF5">
    <property type="entry name" value="ALLERGEN-LIKE PROTEIN BRSN20"/>
    <property type="match status" value="1"/>
</dbReference>
<dbReference type="AlphaFoldDB" id="A0A4S8K4E1"/>
<comment type="caution">
    <text evidence="4">The sequence shown here is derived from an EMBL/GenBank/DDBJ whole genome shotgun (WGS) entry which is preliminary data.</text>
</comment>
<keyword evidence="5" id="KW-1185">Reference proteome</keyword>
<reference evidence="4 5" key="1">
    <citation type="journal article" date="2019" name="Nat. Plants">
        <title>Genome sequencing of Musa balbisiana reveals subgenome evolution and function divergence in polyploid bananas.</title>
        <authorList>
            <person name="Yao X."/>
        </authorList>
    </citation>
    <scope>NUCLEOTIDE SEQUENCE [LARGE SCALE GENOMIC DNA]</scope>
    <source>
        <strain evidence="5">cv. DH-PKW</strain>
        <tissue evidence="4">Leaves</tissue>
    </source>
</reference>
<evidence type="ECO:0000256" key="1">
    <source>
        <dbReference type="ARBA" id="ARBA00010049"/>
    </source>
</evidence>
<dbReference type="PANTHER" id="PTHR31614">
    <property type="entry name" value="PROTEIN DOWNSTREAM OF FLC-RELATED"/>
    <property type="match status" value="1"/>
</dbReference>
<feature type="transmembrane region" description="Helical" evidence="3">
    <location>
        <begin position="102"/>
        <end position="119"/>
    </location>
</feature>
<dbReference type="EMBL" id="PYDT01000002">
    <property type="protein sequence ID" value="THU69673.1"/>
    <property type="molecule type" value="Genomic_DNA"/>
</dbReference>